<reference evidence="2" key="1">
    <citation type="submission" date="2018-06" db="EMBL/GenBank/DDBJ databases">
        <authorList>
            <person name="Cea G.-C."/>
            <person name="William W."/>
        </authorList>
    </citation>
    <scope>NUCLEOTIDE SEQUENCE [LARGE SCALE GENOMIC DNA]</scope>
    <source>
        <strain evidence="2">DB21MT-2</strain>
    </source>
</reference>
<evidence type="ECO:0000313" key="1">
    <source>
        <dbReference type="EMBL" id="SQH75769.1"/>
    </source>
</evidence>
<sequence>MEGLIMQYLKVAIINPIQQMLNGESQLTLSNESQGVSTDA</sequence>
<dbReference type="Proteomes" id="UP000250123">
    <property type="component" value="Chromosome SHEWBE"/>
</dbReference>
<dbReference type="EMBL" id="LS483452">
    <property type="protein sequence ID" value="SQH75769.1"/>
    <property type="molecule type" value="Genomic_DNA"/>
</dbReference>
<protein>
    <submittedName>
        <fullName evidence="1">Uncharacterized protein</fullName>
    </submittedName>
</protein>
<dbReference type="KEGG" id="sbk:SHEWBE_1803"/>
<organism evidence="1 2">
    <name type="scientific">Shewanella benthica</name>
    <dbReference type="NCBI Taxonomy" id="43661"/>
    <lineage>
        <taxon>Bacteria</taxon>
        <taxon>Pseudomonadati</taxon>
        <taxon>Pseudomonadota</taxon>
        <taxon>Gammaproteobacteria</taxon>
        <taxon>Alteromonadales</taxon>
        <taxon>Shewanellaceae</taxon>
        <taxon>Shewanella</taxon>
    </lineage>
</organism>
<evidence type="ECO:0000313" key="2">
    <source>
        <dbReference type="Proteomes" id="UP000250123"/>
    </source>
</evidence>
<proteinExistence type="predicted"/>
<name>A0A330LZG1_9GAMM</name>
<dbReference type="AlphaFoldDB" id="A0A330LZG1"/>
<accession>A0A330LZG1</accession>
<gene>
    <name evidence="1" type="ORF">SHEWBE_1803</name>
</gene>